<gene>
    <name evidence="1" type="ORF">CEXT_508671</name>
</gene>
<reference evidence="1 2" key="1">
    <citation type="submission" date="2021-06" db="EMBL/GenBank/DDBJ databases">
        <title>Caerostris extrusa draft genome.</title>
        <authorList>
            <person name="Kono N."/>
            <person name="Arakawa K."/>
        </authorList>
    </citation>
    <scope>NUCLEOTIDE SEQUENCE [LARGE SCALE GENOMIC DNA]</scope>
</reference>
<accession>A0AAV4T7G7</accession>
<evidence type="ECO:0000313" key="1">
    <source>
        <dbReference type="EMBL" id="GIY42070.1"/>
    </source>
</evidence>
<protein>
    <submittedName>
        <fullName evidence="1">Uncharacterized protein</fullName>
    </submittedName>
</protein>
<name>A0AAV4T7G7_CAEEX</name>
<organism evidence="1 2">
    <name type="scientific">Caerostris extrusa</name>
    <name type="common">Bark spider</name>
    <name type="synonym">Caerostris bankana</name>
    <dbReference type="NCBI Taxonomy" id="172846"/>
    <lineage>
        <taxon>Eukaryota</taxon>
        <taxon>Metazoa</taxon>
        <taxon>Ecdysozoa</taxon>
        <taxon>Arthropoda</taxon>
        <taxon>Chelicerata</taxon>
        <taxon>Arachnida</taxon>
        <taxon>Araneae</taxon>
        <taxon>Araneomorphae</taxon>
        <taxon>Entelegynae</taxon>
        <taxon>Araneoidea</taxon>
        <taxon>Araneidae</taxon>
        <taxon>Caerostris</taxon>
    </lineage>
</organism>
<dbReference type="EMBL" id="BPLR01010795">
    <property type="protein sequence ID" value="GIY42070.1"/>
    <property type="molecule type" value="Genomic_DNA"/>
</dbReference>
<comment type="caution">
    <text evidence="1">The sequence shown here is derived from an EMBL/GenBank/DDBJ whole genome shotgun (WGS) entry which is preliminary data.</text>
</comment>
<evidence type="ECO:0000313" key="2">
    <source>
        <dbReference type="Proteomes" id="UP001054945"/>
    </source>
</evidence>
<dbReference type="AlphaFoldDB" id="A0AAV4T7G7"/>
<dbReference type="Proteomes" id="UP001054945">
    <property type="component" value="Unassembled WGS sequence"/>
</dbReference>
<keyword evidence="2" id="KW-1185">Reference proteome</keyword>
<sequence length="101" mass="11388">METHTANSLVPVACSYGHRKAVEDSTKQMKKERIMCRRRIFPGKGIFAVQNSTANIFVPVACSYGHWKAVEDSTKQMKRKESCAGGEYFREKESLQSKIGT</sequence>
<proteinExistence type="predicted"/>